<dbReference type="EC" id="3.5.4.16" evidence="2"/>
<dbReference type="InterPro" id="IPR022838">
    <property type="entry name" value="GTP_cyclohydrolase_FolE2"/>
</dbReference>
<evidence type="ECO:0000256" key="2">
    <source>
        <dbReference type="HAMAP-Rule" id="MF_01527"/>
    </source>
</evidence>
<dbReference type="RefSeq" id="WP_021330130.1">
    <property type="nucleotide sequence ID" value="NZ_AUZJ01000023.1"/>
</dbReference>
<dbReference type="HAMAP" id="MF_01527_B">
    <property type="entry name" value="GTP_cyclohydrol_B"/>
    <property type="match status" value="1"/>
</dbReference>
<evidence type="ECO:0000256" key="1">
    <source>
        <dbReference type="ARBA" id="ARBA00022801"/>
    </source>
</evidence>
<name>U2L6P7_TRESO</name>
<dbReference type="eggNOG" id="COG1469">
    <property type="taxonomic scope" value="Bacteria"/>
</dbReference>
<dbReference type="PANTHER" id="PTHR36445:SF1">
    <property type="entry name" value="GTP CYCLOHYDROLASE MPTA"/>
    <property type="match status" value="1"/>
</dbReference>
<dbReference type="GO" id="GO:0003934">
    <property type="term" value="F:GTP cyclohydrolase I activity"/>
    <property type="evidence" value="ECO:0007669"/>
    <property type="project" value="UniProtKB-UniRule"/>
</dbReference>
<dbReference type="OrthoDB" id="9774824at2"/>
<evidence type="ECO:0000313" key="6">
    <source>
        <dbReference type="Proteomes" id="UP000016646"/>
    </source>
</evidence>
<reference evidence="5 6" key="1">
    <citation type="submission" date="2013-08" db="EMBL/GenBank/DDBJ databases">
        <authorList>
            <person name="Durkin A.S."/>
            <person name="Haft D.R."/>
            <person name="McCorrison J."/>
            <person name="Torralba M."/>
            <person name="Gillis M."/>
            <person name="Haft D.H."/>
            <person name="Methe B."/>
            <person name="Sutton G."/>
            <person name="Nelson K.E."/>
        </authorList>
    </citation>
    <scope>NUCLEOTIDE SEQUENCE [LARGE SCALE GENOMIC DNA]</scope>
    <source>
        <strain evidence="4 6">ATCC 35536</strain>
        <strain evidence="3 5">VPI DR56BR1116</strain>
    </source>
</reference>
<dbReference type="STRING" id="1125725.HMPREF1325_0832"/>
<comment type="function">
    <text evidence="2">Converts GTP to 7,8-dihydroneopterin triphosphate.</text>
</comment>
<keyword evidence="6" id="KW-1185">Reference proteome</keyword>
<keyword evidence="1 2" id="KW-0378">Hydrolase</keyword>
<proteinExistence type="inferred from homology"/>
<protein>
    <recommendedName>
        <fullName evidence="2">GTP cyclohydrolase FolE2</fullName>
        <ecNumber evidence="2">3.5.4.16</ecNumber>
    </recommendedName>
</protein>
<comment type="pathway">
    <text evidence="2">Cofactor biosynthesis; 7,8-dihydroneopterin triphosphate biosynthesis; 7,8-dihydroneopterin triphosphate from GTP: step 1/1.</text>
</comment>
<dbReference type="GO" id="GO:0046654">
    <property type="term" value="P:tetrahydrofolate biosynthetic process"/>
    <property type="evidence" value="ECO:0007669"/>
    <property type="project" value="UniProtKB-UniRule"/>
</dbReference>
<evidence type="ECO:0000313" key="5">
    <source>
        <dbReference type="Proteomes" id="UP000016412"/>
    </source>
</evidence>
<dbReference type="EMBL" id="AVQI01000068">
    <property type="protein sequence ID" value="ERK00173.1"/>
    <property type="molecule type" value="Genomic_DNA"/>
</dbReference>
<accession>U2L6P7</accession>
<dbReference type="EMBL" id="AUZJ01000023">
    <property type="protein sequence ID" value="ERF60915.1"/>
    <property type="molecule type" value="Genomic_DNA"/>
</dbReference>
<dbReference type="UniPathway" id="UPA00848">
    <property type="reaction ID" value="UER00151"/>
</dbReference>
<dbReference type="InterPro" id="IPR003801">
    <property type="entry name" value="GTP_cyclohydrolase_FolE2/MptA"/>
</dbReference>
<evidence type="ECO:0000313" key="4">
    <source>
        <dbReference type="EMBL" id="ERK00173.1"/>
    </source>
</evidence>
<dbReference type="AlphaFoldDB" id="U2L6P7"/>
<comment type="catalytic activity">
    <reaction evidence="2">
        <text>GTP + H2O = 7,8-dihydroneopterin 3'-triphosphate + formate + H(+)</text>
        <dbReference type="Rhea" id="RHEA:17473"/>
        <dbReference type="ChEBI" id="CHEBI:15377"/>
        <dbReference type="ChEBI" id="CHEBI:15378"/>
        <dbReference type="ChEBI" id="CHEBI:15740"/>
        <dbReference type="ChEBI" id="CHEBI:37565"/>
        <dbReference type="ChEBI" id="CHEBI:58462"/>
        <dbReference type="EC" id="3.5.4.16"/>
    </reaction>
</comment>
<gene>
    <name evidence="2" type="primary">folE2</name>
    <name evidence="4" type="ORF">HMPREF0860_2122</name>
    <name evidence="3" type="ORF">HMPREF1325_0832</name>
</gene>
<sequence>MSADEKTSRAALRDIQSEKDTRGVPLQKVGVKGLHYPVTVRDKINKTQNTTATVDLFVDLPADCKGTHMSRFIEVFHKYRFDISMHRFFDMLDEIRSTLCAARAYGTVSFPFFIEKSAPVTGTKSMMSYMCAYEGSVGKTERDFFISVSVPVATLCPCSKAISDYGAHNQRGTVRVKLLYSDFFWIEDVIAVIENASSGGLYAALKRRDEKWVTEHAYDNPRFAEDIVRETYLALRSFQISKPFAWFSVEAENYESIHNHNAYACAEYGSQTE</sequence>
<comment type="similarity">
    <text evidence="2">Belongs to the GTP cyclohydrolase IV family.</text>
</comment>
<dbReference type="Proteomes" id="UP000016646">
    <property type="component" value="Unassembled WGS sequence"/>
</dbReference>
<organism evidence="3 5">
    <name type="scientific">Treponema socranskii subsp. socranskii VPI DR56BR1116 = ATCC 35536</name>
    <dbReference type="NCBI Taxonomy" id="1125725"/>
    <lineage>
        <taxon>Bacteria</taxon>
        <taxon>Pseudomonadati</taxon>
        <taxon>Spirochaetota</taxon>
        <taxon>Spirochaetia</taxon>
        <taxon>Spirochaetales</taxon>
        <taxon>Treponemataceae</taxon>
        <taxon>Treponema</taxon>
    </lineage>
</organism>
<dbReference type="PANTHER" id="PTHR36445">
    <property type="entry name" value="GTP CYCLOHYDROLASE MPTA"/>
    <property type="match status" value="1"/>
</dbReference>
<dbReference type="Pfam" id="PF02649">
    <property type="entry name" value="GCHY-1"/>
    <property type="match status" value="1"/>
</dbReference>
<comment type="caution">
    <text evidence="3">The sequence shown here is derived from an EMBL/GenBank/DDBJ whole genome shotgun (WGS) entry which is preliminary data.</text>
</comment>
<feature type="site" description="May be catalytically important" evidence="2">
    <location>
        <position position="156"/>
    </location>
</feature>
<dbReference type="PATRIC" id="fig|1125725.3.peg.1083"/>
<dbReference type="Gene3D" id="3.10.270.10">
    <property type="entry name" value="Urate Oxidase"/>
    <property type="match status" value="1"/>
</dbReference>
<dbReference type="Proteomes" id="UP000016412">
    <property type="component" value="Unassembled WGS sequence"/>
</dbReference>
<dbReference type="NCBIfam" id="NF010200">
    <property type="entry name" value="PRK13674.1-1"/>
    <property type="match status" value="1"/>
</dbReference>
<evidence type="ECO:0000313" key="3">
    <source>
        <dbReference type="EMBL" id="ERF60915.1"/>
    </source>
</evidence>